<keyword evidence="2" id="KW-1185">Reference proteome</keyword>
<reference evidence="2" key="1">
    <citation type="submission" date="2016-11" db="EMBL/GenBank/DDBJ databases">
        <authorList>
            <person name="Varghese N."/>
            <person name="Submissions S."/>
        </authorList>
    </citation>
    <scope>NUCLEOTIDE SEQUENCE [LARGE SCALE GENOMIC DNA]</scope>
    <source>
        <strain evidence="2">DSM 16219</strain>
    </source>
</reference>
<dbReference type="RefSeq" id="WP_073478263.1">
    <property type="nucleotide sequence ID" value="NZ_FQZU01000036.1"/>
</dbReference>
<sequence length="381" mass="43320">MIAHADNRLFDSCYDLDSHLRSMTAAMPIEIDNMPKDQFLNTPQSTLISHYSEKFTIEPLTIYEDRMEQKEPVERNIDVSGDRNRVAASMRGKSPMWVKGVTIEIELPFSGDPRLWTLNPNIYLSINPHGRILITPGHNFGKLLIAYDVTIDSDPSNLKNELNKNLDSIKQYLEISGNQVRDYNASLPGIARQVVLAREKRIEKEASIVKFLDLPIKRKDGTPNFERVPIQKRIIRPLPPVPKKGFIAEPGICDADYEAMLNLIRHAGTSFEKTPNTFGVHNEEELRDIVIAQLNTIYEGGAKAEAFNKKGKTDILLSVDGRSAFIAECKIWRGEKEFLEAIDQLLGYLTWRDCKTALIIFNKHNKEFSKILSQIQAIVEK</sequence>
<dbReference type="EMBL" id="FQZU01000036">
    <property type="protein sequence ID" value="SHK87683.1"/>
    <property type="molecule type" value="Genomic_DNA"/>
</dbReference>
<evidence type="ECO:0000313" key="2">
    <source>
        <dbReference type="Proteomes" id="UP000183994"/>
    </source>
</evidence>
<evidence type="ECO:0000313" key="1">
    <source>
        <dbReference type="EMBL" id="SHK87683.1"/>
    </source>
</evidence>
<dbReference type="STRING" id="1121393.SAMN02745216_04242"/>
<dbReference type="Proteomes" id="UP000183994">
    <property type="component" value="Unassembled WGS sequence"/>
</dbReference>
<accession>A0A1M6W1W6</accession>
<protein>
    <submittedName>
        <fullName evidence="1">Uncharacterized protein</fullName>
    </submittedName>
</protein>
<proteinExistence type="predicted"/>
<organism evidence="1 2">
    <name type="scientific">Desulfatibacillum alkenivorans DSM 16219</name>
    <dbReference type="NCBI Taxonomy" id="1121393"/>
    <lineage>
        <taxon>Bacteria</taxon>
        <taxon>Pseudomonadati</taxon>
        <taxon>Thermodesulfobacteriota</taxon>
        <taxon>Desulfobacteria</taxon>
        <taxon>Desulfobacterales</taxon>
        <taxon>Desulfatibacillaceae</taxon>
        <taxon>Desulfatibacillum</taxon>
    </lineage>
</organism>
<gene>
    <name evidence="1" type="ORF">SAMN02745216_04242</name>
</gene>
<name>A0A1M6W1W6_9BACT</name>
<dbReference type="AlphaFoldDB" id="A0A1M6W1W6"/>